<gene>
    <name evidence="3" type="ORF">EDWATA_00995</name>
</gene>
<evidence type="ECO:0000259" key="2">
    <source>
        <dbReference type="SMART" id="SM00421"/>
    </source>
</evidence>
<feature type="domain" description="HTH luxR-type" evidence="2">
    <location>
        <begin position="102"/>
        <end position="159"/>
    </location>
</feature>
<evidence type="ECO:0000313" key="3">
    <source>
        <dbReference type="EMBL" id="EFE23962.1"/>
    </source>
</evidence>
<sequence length="185" mass="21736">MLDFIGIPKFYAVSLRRLIEDLSHEYQRSFNITFIDKDFAYTRCLCMLSDESTMLYIGKKYQHDESSKYIYYNDPLDDVKGKIIAQYSITQNTSICKYCIMMESLSSIEKRLLCYIKSDYSIHAIAKQFSLNRKTIYSMKSNIFQKLKFKNKIAYYNWINQVKLAPKKIVIPTLASRAQTSRRGG</sequence>
<dbReference type="HOGENOM" id="CLU_1459152_0_0_6"/>
<dbReference type="Pfam" id="PF00196">
    <property type="entry name" value="GerE"/>
    <property type="match status" value="1"/>
</dbReference>
<evidence type="ECO:0000256" key="1">
    <source>
        <dbReference type="ARBA" id="ARBA00023125"/>
    </source>
</evidence>
<dbReference type="InterPro" id="IPR000792">
    <property type="entry name" value="Tscrpt_reg_LuxR_C"/>
</dbReference>
<dbReference type="GO" id="GO:0003677">
    <property type="term" value="F:DNA binding"/>
    <property type="evidence" value="ECO:0007669"/>
    <property type="project" value="UniProtKB-KW"/>
</dbReference>
<proteinExistence type="predicted"/>
<dbReference type="EMBL" id="ADGK01000043">
    <property type="protein sequence ID" value="EFE23962.1"/>
    <property type="molecule type" value="Genomic_DNA"/>
</dbReference>
<reference evidence="3 4" key="1">
    <citation type="submission" date="2010-02" db="EMBL/GenBank/DDBJ databases">
        <authorList>
            <person name="Weinstock G."/>
            <person name="Sodergren E."/>
            <person name="Clifton S."/>
            <person name="Fulton L."/>
            <person name="Fulton B."/>
            <person name="Courtney L."/>
            <person name="Fronick C."/>
            <person name="Harrison M."/>
            <person name="Strong C."/>
            <person name="Farmer C."/>
            <person name="Delahaunty K."/>
            <person name="Markovic C."/>
            <person name="Hall O."/>
            <person name="Minx P."/>
            <person name="Tomlinson C."/>
            <person name="Mitreva M."/>
            <person name="Nelson J."/>
            <person name="Hou S."/>
            <person name="Wollam A."/>
            <person name="Pepin K.H."/>
            <person name="Johnson M."/>
            <person name="Bhonagiri V."/>
            <person name="Zhang X."/>
            <person name="Suruliraj S."/>
            <person name="Warren W."/>
            <person name="Chinwalla A."/>
            <person name="Mardis E.R."/>
            <person name="Wilson R.K."/>
        </authorList>
    </citation>
    <scope>NUCLEOTIDE SEQUENCE [LARGE SCALE GENOMIC DNA]</scope>
    <source>
        <strain evidence="3 4">ATCC 23685</strain>
    </source>
</reference>
<dbReference type="InterPro" id="IPR036388">
    <property type="entry name" value="WH-like_DNA-bd_sf"/>
</dbReference>
<organism evidence="3 4">
    <name type="scientific">Edwardsiella tarda ATCC 23685</name>
    <dbReference type="NCBI Taxonomy" id="500638"/>
    <lineage>
        <taxon>Bacteria</taxon>
        <taxon>Pseudomonadati</taxon>
        <taxon>Pseudomonadota</taxon>
        <taxon>Gammaproteobacteria</taxon>
        <taxon>Enterobacterales</taxon>
        <taxon>Hafniaceae</taxon>
        <taxon>Edwardsiella</taxon>
    </lineage>
</organism>
<dbReference type="RefSeq" id="WP_005283161.1">
    <property type="nucleotide sequence ID" value="NZ_GG739633.1"/>
</dbReference>
<protein>
    <submittedName>
        <fullName evidence="3">Transcriptional regulator, LuxR family</fullName>
    </submittedName>
</protein>
<dbReference type="SUPFAM" id="SSF46894">
    <property type="entry name" value="C-terminal effector domain of the bipartite response regulators"/>
    <property type="match status" value="1"/>
</dbReference>
<dbReference type="AlphaFoldDB" id="D4F2P4"/>
<dbReference type="Proteomes" id="UP000003692">
    <property type="component" value="Unassembled WGS sequence"/>
</dbReference>
<evidence type="ECO:0000313" key="4">
    <source>
        <dbReference type="Proteomes" id="UP000003692"/>
    </source>
</evidence>
<dbReference type="GO" id="GO:0006355">
    <property type="term" value="P:regulation of DNA-templated transcription"/>
    <property type="evidence" value="ECO:0007669"/>
    <property type="project" value="InterPro"/>
</dbReference>
<dbReference type="SMART" id="SM00421">
    <property type="entry name" value="HTH_LUXR"/>
    <property type="match status" value="1"/>
</dbReference>
<comment type="caution">
    <text evidence="3">The sequence shown here is derived from an EMBL/GenBank/DDBJ whole genome shotgun (WGS) entry which is preliminary data.</text>
</comment>
<name>D4F2P4_EDWTA</name>
<keyword evidence="1" id="KW-0238">DNA-binding</keyword>
<accession>D4F2P4</accession>
<dbReference type="Gene3D" id="1.10.10.10">
    <property type="entry name" value="Winged helix-like DNA-binding domain superfamily/Winged helix DNA-binding domain"/>
    <property type="match status" value="1"/>
</dbReference>
<dbReference type="InterPro" id="IPR016032">
    <property type="entry name" value="Sig_transdc_resp-reg_C-effctor"/>
</dbReference>